<sequence>MKHSLKKLVTATAVATAALTAPIAQAGYTETKYPIVLVHGVAGFDSVAGIVGYFHTIPYNLKRSGATVHVASVSAFASSETRGAQLANQIVPWANAQGGKVNLMGHSQGAPTSRVALTLQPNKVASITSIDGVNKGSKVADVIRGVIPADSVIEGGAAAIANAFGTIVNWLSGANNQQQAIDALWTLTTPGTNALNQTHGWGVDTSNYCGTGPSSVNVNGNNVKLYSWTGNTSFTNVLDVLDPPQALLGLAFVGQSVSTSDGLVDICSAKMGQVIGTHYDMNHMDAVNHTLGIRSLWHNPVTQYRSQANRLKNQGL</sequence>
<name>A0ABV7H8K7_9GAMM</name>
<feature type="transmembrane region" description="Helical" evidence="1">
    <location>
        <begin position="36"/>
        <end position="54"/>
    </location>
</feature>
<dbReference type="Gene3D" id="3.40.50.1820">
    <property type="entry name" value="alpha/beta hydrolase"/>
    <property type="match status" value="1"/>
</dbReference>
<keyword evidence="1" id="KW-0812">Transmembrane</keyword>
<organism evidence="4 5">
    <name type="scientific">Litoribrevibacter euphylliae</name>
    <dbReference type="NCBI Taxonomy" id="1834034"/>
    <lineage>
        <taxon>Bacteria</taxon>
        <taxon>Pseudomonadati</taxon>
        <taxon>Pseudomonadota</taxon>
        <taxon>Gammaproteobacteria</taxon>
        <taxon>Oceanospirillales</taxon>
        <taxon>Oceanospirillaceae</taxon>
        <taxon>Litoribrevibacter</taxon>
    </lineage>
</organism>
<keyword evidence="1" id="KW-0472">Membrane</keyword>
<proteinExistence type="predicted"/>
<dbReference type="Proteomes" id="UP001595476">
    <property type="component" value="Unassembled WGS sequence"/>
</dbReference>
<dbReference type="SUPFAM" id="SSF53474">
    <property type="entry name" value="alpha/beta-Hydrolases"/>
    <property type="match status" value="1"/>
</dbReference>
<feature type="chain" id="PRO_5045495044" evidence="2">
    <location>
        <begin position="27"/>
        <end position="316"/>
    </location>
</feature>
<keyword evidence="2" id="KW-0732">Signal</keyword>
<dbReference type="Pfam" id="PF00561">
    <property type="entry name" value="Abhydrolase_1"/>
    <property type="match status" value="1"/>
</dbReference>
<evidence type="ECO:0000313" key="5">
    <source>
        <dbReference type="Proteomes" id="UP001595476"/>
    </source>
</evidence>
<evidence type="ECO:0000259" key="3">
    <source>
        <dbReference type="Pfam" id="PF00561"/>
    </source>
</evidence>
<evidence type="ECO:0000313" key="4">
    <source>
        <dbReference type="EMBL" id="MFC3150254.1"/>
    </source>
</evidence>
<keyword evidence="1" id="KW-1133">Transmembrane helix</keyword>
<feature type="domain" description="AB hydrolase-1" evidence="3">
    <location>
        <begin position="33"/>
        <end position="132"/>
    </location>
</feature>
<protein>
    <submittedName>
        <fullName evidence="4">Esterase/lipase family protein</fullName>
    </submittedName>
</protein>
<evidence type="ECO:0000256" key="2">
    <source>
        <dbReference type="SAM" id="SignalP"/>
    </source>
</evidence>
<reference evidence="5" key="1">
    <citation type="journal article" date="2019" name="Int. J. Syst. Evol. Microbiol.">
        <title>The Global Catalogue of Microorganisms (GCM) 10K type strain sequencing project: providing services to taxonomists for standard genome sequencing and annotation.</title>
        <authorList>
            <consortium name="The Broad Institute Genomics Platform"/>
            <consortium name="The Broad Institute Genome Sequencing Center for Infectious Disease"/>
            <person name="Wu L."/>
            <person name="Ma J."/>
        </authorList>
    </citation>
    <scope>NUCLEOTIDE SEQUENCE [LARGE SCALE GENOMIC DNA]</scope>
    <source>
        <strain evidence="5">KCTC 52438</strain>
    </source>
</reference>
<accession>A0ABV7H8K7</accession>
<dbReference type="RefSeq" id="WP_386716719.1">
    <property type="nucleotide sequence ID" value="NZ_JBHRSZ010000002.1"/>
</dbReference>
<keyword evidence="5" id="KW-1185">Reference proteome</keyword>
<feature type="signal peptide" evidence="2">
    <location>
        <begin position="1"/>
        <end position="26"/>
    </location>
</feature>
<comment type="caution">
    <text evidence="4">The sequence shown here is derived from an EMBL/GenBank/DDBJ whole genome shotgun (WGS) entry which is preliminary data.</text>
</comment>
<evidence type="ECO:0000256" key="1">
    <source>
        <dbReference type="SAM" id="Phobius"/>
    </source>
</evidence>
<gene>
    <name evidence="4" type="ORF">ACFOEK_04380</name>
</gene>
<dbReference type="EMBL" id="JBHRSZ010000002">
    <property type="protein sequence ID" value="MFC3150254.1"/>
    <property type="molecule type" value="Genomic_DNA"/>
</dbReference>
<dbReference type="InterPro" id="IPR029058">
    <property type="entry name" value="AB_hydrolase_fold"/>
</dbReference>
<dbReference type="InterPro" id="IPR000073">
    <property type="entry name" value="AB_hydrolase_1"/>
</dbReference>